<protein>
    <submittedName>
        <fullName evidence="2">Uncharacterized protein</fullName>
    </submittedName>
</protein>
<accession>A0A5C3KU32</accession>
<feature type="compositionally biased region" description="Polar residues" evidence="1">
    <location>
        <begin position="151"/>
        <end position="161"/>
    </location>
</feature>
<feature type="compositionally biased region" description="Polar residues" evidence="1">
    <location>
        <begin position="43"/>
        <end position="57"/>
    </location>
</feature>
<name>A0A5C3KU32_COPMA</name>
<feature type="region of interest" description="Disordered" evidence="1">
    <location>
        <begin position="43"/>
        <end position="123"/>
    </location>
</feature>
<keyword evidence="3" id="KW-1185">Reference proteome</keyword>
<dbReference type="AlphaFoldDB" id="A0A5C3KU32"/>
<feature type="region of interest" description="Disordered" evidence="1">
    <location>
        <begin position="315"/>
        <end position="379"/>
    </location>
</feature>
<evidence type="ECO:0000256" key="1">
    <source>
        <dbReference type="SAM" id="MobiDB-lite"/>
    </source>
</evidence>
<feature type="compositionally biased region" description="Polar residues" evidence="1">
    <location>
        <begin position="316"/>
        <end position="340"/>
    </location>
</feature>
<feature type="region of interest" description="Disordered" evidence="1">
    <location>
        <begin position="409"/>
        <end position="536"/>
    </location>
</feature>
<dbReference type="EMBL" id="ML210208">
    <property type="protein sequence ID" value="TFK23976.1"/>
    <property type="molecule type" value="Genomic_DNA"/>
</dbReference>
<dbReference type="Proteomes" id="UP000307440">
    <property type="component" value="Unassembled WGS sequence"/>
</dbReference>
<evidence type="ECO:0000313" key="2">
    <source>
        <dbReference type="EMBL" id="TFK23976.1"/>
    </source>
</evidence>
<feature type="region of interest" description="Disordered" evidence="1">
    <location>
        <begin position="144"/>
        <end position="179"/>
    </location>
</feature>
<feature type="region of interest" description="Disordered" evidence="1">
    <location>
        <begin position="251"/>
        <end position="282"/>
    </location>
</feature>
<feature type="compositionally biased region" description="Basic and acidic residues" evidence="1">
    <location>
        <begin position="501"/>
        <end position="511"/>
    </location>
</feature>
<feature type="compositionally biased region" description="Acidic residues" evidence="1">
    <location>
        <begin position="519"/>
        <end position="530"/>
    </location>
</feature>
<feature type="compositionally biased region" description="Low complexity" evidence="1">
    <location>
        <begin position="454"/>
        <end position="482"/>
    </location>
</feature>
<proteinExistence type="predicted"/>
<dbReference type="STRING" id="230819.A0A5C3KU32"/>
<organism evidence="2 3">
    <name type="scientific">Coprinopsis marcescibilis</name>
    <name type="common">Agaric fungus</name>
    <name type="synonym">Psathyrella marcescibilis</name>
    <dbReference type="NCBI Taxonomy" id="230819"/>
    <lineage>
        <taxon>Eukaryota</taxon>
        <taxon>Fungi</taxon>
        <taxon>Dikarya</taxon>
        <taxon>Basidiomycota</taxon>
        <taxon>Agaricomycotina</taxon>
        <taxon>Agaricomycetes</taxon>
        <taxon>Agaricomycetidae</taxon>
        <taxon>Agaricales</taxon>
        <taxon>Agaricineae</taxon>
        <taxon>Psathyrellaceae</taxon>
        <taxon>Coprinopsis</taxon>
    </lineage>
</organism>
<evidence type="ECO:0000313" key="3">
    <source>
        <dbReference type="Proteomes" id="UP000307440"/>
    </source>
</evidence>
<feature type="compositionally biased region" description="Low complexity" evidence="1">
    <location>
        <begin position="61"/>
        <end position="88"/>
    </location>
</feature>
<sequence length="554" mass="59309">MQPFSSGFGDSDHQPLEYTVASPEFSYAEDQVLWQSSQMSSALTSLQADSKPATSRSVDGGRVSRTLSSSSELSTASTSSSSSVTGSTVFQAAFDSRFSAPSTRRRTNATSSTLDNASVPARPQETRISLFERLVKGVVQLPADEPVSAGPQRSSVATSVQKRPVTTLGESSTVDSDQPRKVRVLDVKRKLKAKKVCLEDSVARRVTLKEDAVDPYTKCNTARHVPMDAIAKSSSTSDRMPPPVLPPERVGLHHAPEIGPAGMSPKLPTDPPMQTLPEAQPQAVHRQRTFIKTRSAPAASPSLISPAPAATRPALFSQQQTTTPYPSKGNIASSSNQAGVSRTMDPVSIKIAADRPSRSTADVQPPRPSQARLGPPPLGMRRTHTFSTTTSVSIAPNASQSLYGCSQQLPTKQKGFKPPLLQKPSGNDVFPPGQPAITVTGRTQVDNTRTFRRSASAGSTSSFSTTSQSSTSLASISSCSSHRSVDEGGSQRCISNKFVKPHVETNSDPHRTKTTAEINYDELLPEDDPADSSFGEMEFDFDTASLEEAMRPYD</sequence>
<reference evidence="2 3" key="1">
    <citation type="journal article" date="2019" name="Nat. Ecol. Evol.">
        <title>Megaphylogeny resolves global patterns of mushroom evolution.</title>
        <authorList>
            <person name="Varga T."/>
            <person name="Krizsan K."/>
            <person name="Foldi C."/>
            <person name="Dima B."/>
            <person name="Sanchez-Garcia M."/>
            <person name="Sanchez-Ramirez S."/>
            <person name="Szollosi G.J."/>
            <person name="Szarkandi J.G."/>
            <person name="Papp V."/>
            <person name="Albert L."/>
            <person name="Andreopoulos W."/>
            <person name="Angelini C."/>
            <person name="Antonin V."/>
            <person name="Barry K.W."/>
            <person name="Bougher N.L."/>
            <person name="Buchanan P."/>
            <person name="Buyck B."/>
            <person name="Bense V."/>
            <person name="Catcheside P."/>
            <person name="Chovatia M."/>
            <person name="Cooper J."/>
            <person name="Damon W."/>
            <person name="Desjardin D."/>
            <person name="Finy P."/>
            <person name="Geml J."/>
            <person name="Haridas S."/>
            <person name="Hughes K."/>
            <person name="Justo A."/>
            <person name="Karasinski D."/>
            <person name="Kautmanova I."/>
            <person name="Kiss B."/>
            <person name="Kocsube S."/>
            <person name="Kotiranta H."/>
            <person name="LaButti K.M."/>
            <person name="Lechner B.E."/>
            <person name="Liimatainen K."/>
            <person name="Lipzen A."/>
            <person name="Lukacs Z."/>
            <person name="Mihaltcheva S."/>
            <person name="Morgado L.N."/>
            <person name="Niskanen T."/>
            <person name="Noordeloos M.E."/>
            <person name="Ohm R.A."/>
            <person name="Ortiz-Santana B."/>
            <person name="Ovrebo C."/>
            <person name="Racz N."/>
            <person name="Riley R."/>
            <person name="Savchenko A."/>
            <person name="Shiryaev A."/>
            <person name="Soop K."/>
            <person name="Spirin V."/>
            <person name="Szebenyi C."/>
            <person name="Tomsovsky M."/>
            <person name="Tulloss R.E."/>
            <person name="Uehling J."/>
            <person name="Grigoriev I.V."/>
            <person name="Vagvolgyi C."/>
            <person name="Papp T."/>
            <person name="Martin F.M."/>
            <person name="Miettinen O."/>
            <person name="Hibbett D.S."/>
            <person name="Nagy L.G."/>
        </authorList>
    </citation>
    <scope>NUCLEOTIDE SEQUENCE [LARGE SCALE GENOMIC DNA]</scope>
    <source>
        <strain evidence="2 3">CBS 121175</strain>
    </source>
</reference>
<gene>
    <name evidence="2" type="ORF">FA15DRAFT_669942</name>
</gene>